<dbReference type="AlphaFoldDB" id="A0A5B0E7U1"/>
<dbReference type="Pfam" id="PF13563">
    <property type="entry name" value="2_5_RNA_ligase2"/>
    <property type="match status" value="1"/>
</dbReference>
<dbReference type="PANTHER" id="PTHR40037">
    <property type="entry name" value="PHOSPHOESTERASE YJCG-RELATED"/>
    <property type="match status" value="1"/>
</dbReference>
<dbReference type="InterPro" id="IPR050580">
    <property type="entry name" value="2H_phosphoesterase_YjcG-like"/>
</dbReference>
<dbReference type="SUPFAM" id="SSF55144">
    <property type="entry name" value="LigT-like"/>
    <property type="match status" value="1"/>
</dbReference>
<comment type="caution">
    <text evidence="1">The sequence shown here is derived from an EMBL/GenBank/DDBJ whole genome shotgun (WGS) entry which is preliminary data.</text>
</comment>
<keyword evidence="1" id="KW-0436">Ligase</keyword>
<dbReference type="GO" id="GO:0016874">
    <property type="term" value="F:ligase activity"/>
    <property type="evidence" value="ECO:0007669"/>
    <property type="project" value="UniProtKB-KW"/>
</dbReference>
<dbReference type="Proteomes" id="UP000323856">
    <property type="component" value="Unassembled WGS sequence"/>
</dbReference>
<name>A0A5B0E7U1_9MICC</name>
<dbReference type="Gene3D" id="3.90.1140.10">
    <property type="entry name" value="Cyclic phosphodiesterase"/>
    <property type="match status" value="1"/>
</dbReference>
<dbReference type="OrthoDB" id="358773at2"/>
<evidence type="ECO:0000313" key="2">
    <source>
        <dbReference type="Proteomes" id="UP000323856"/>
    </source>
</evidence>
<dbReference type="EMBL" id="VOBL01000025">
    <property type="protein sequence ID" value="KAA0973509.1"/>
    <property type="molecule type" value="Genomic_DNA"/>
</dbReference>
<dbReference type="RefSeq" id="WP_149620781.1">
    <property type="nucleotide sequence ID" value="NZ_JBITUG010000020.1"/>
</dbReference>
<sequence>MVSKAGEETQGAVAQATALGVVIQLPSPLDATVREWRRHYGGRAAAAIAPHITLVSGSTTDWDSAVRHVRTVAAHMPVFRVGISGTGTFRPISPVVFMNVIEGAQACGRLHDALVDGPLRHELSYGYHPHLTIAHEVEDSIMDEAQEELSGESMSFPVDSIGLFGIDSAGAWSLREELELGGPTS</sequence>
<reference evidence="1 2" key="1">
    <citation type="submission" date="2019-07" db="EMBL/GenBank/DDBJ databases">
        <title>Analysis of the biochemical properties, biological activity and biotechnological potential of siderophores and biosurfactants produced by Antarctic psychrotolerant bacteria.</title>
        <authorList>
            <person name="Styczynski M."/>
            <person name="Krucon T."/>
            <person name="Decewicz P."/>
            <person name="Dziewit L."/>
        </authorList>
    </citation>
    <scope>NUCLEOTIDE SEQUENCE [LARGE SCALE GENOMIC DNA]</scope>
    <source>
        <strain evidence="1 2">ANT_H27</strain>
    </source>
</reference>
<evidence type="ECO:0000313" key="1">
    <source>
        <dbReference type="EMBL" id="KAA0973509.1"/>
    </source>
</evidence>
<organism evidence="1 2">
    <name type="scientific">Paeniglutamicibacter gangotriensis</name>
    <dbReference type="NCBI Taxonomy" id="254787"/>
    <lineage>
        <taxon>Bacteria</taxon>
        <taxon>Bacillati</taxon>
        <taxon>Actinomycetota</taxon>
        <taxon>Actinomycetes</taxon>
        <taxon>Micrococcales</taxon>
        <taxon>Micrococcaceae</taxon>
        <taxon>Paeniglutamicibacter</taxon>
    </lineage>
</organism>
<proteinExistence type="predicted"/>
<dbReference type="PANTHER" id="PTHR40037:SF1">
    <property type="entry name" value="PHOSPHOESTERASE SAOUHSC_00951-RELATED"/>
    <property type="match status" value="1"/>
</dbReference>
<accession>A0A5B0E7U1</accession>
<gene>
    <name evidence="1" type="ORF">FQ154_18075</name>
</gene>
<protein>
    <submittedName>
        <fullName evidence="1">2'-5' RNA ligase family protein</fullName>
    </submittedName>
</protein>
<dbReference type="InterPro" id="IPR009097">
    <property type="entry name" value="Cyclic_Pdiesterase"/>
</dbReference>